<dbReference type="InterPro" id="IPR036291">
    <property type="entry name" value="NAD(P)-bd_dom_sf"/>
</dbReference>
<comment type="similarity">
    <text evidence="1">Belongs to the short-chain dehydrogenases/reductases (SDR) family.</text>
</comment>
<dbReference type="HOGENOM" id="CLU_010194_1_0_9"/>
<dbReference type="RefSeq" id="WP_038482769.1">
    <property type="nucleotide sequence ID" value="NZ_CP003923.1"/>
</dbReference>
<dbReference type="PRINTS" id="PR00081">
    <property type="entry name" value="GDHRDH"/>
</dbReference>
<name>A0A060M524_9BACI</name>
<dbReference type="FunFam" id="3.40.50.720:FF:000084">
    <property type="entry name" value="Short-chain dehydrogenase reductase"/>
    <property type="match status" value="1"/>
</dbReference>
<dbReference type="Proteomes" id="UP000027142">
    <property type="component" value="Chromosome"/>
</dbReference>
<dbReference type="AlphaFoldDB" id="A0A060M524"/>
<keyword evidence="4" id="KW-1185">Reference proteome</keyword>
<dbReference type="OrthoDB" id="9803333at2"/>
<dbReference type="Gene3D" id="3.40.50.720">
    <property type="entry name" value="NAD(P)-binding Rossmann-like Domain"/>
    <property type="match status" value="1"/>
</dbReference>
<dbReference type="GO" id="GO:0008206">
    <property type="term" value="P:bile acid metabolic process"/>
    <property type="evidence" value="ECO:0007669"/>
    <property type="project" value="UniProtKB-ARBA"/>
</dbReference>
<dbReference type="Pfam" id="PF13561">
    <property type="entry name" value="adh_short_C2"/>
    <property type="match status" value="1"/>
</dbReference>
<gene>
    <name evidence="3" type="ORF">BleG1_3084</name>
</gene>
<protein>
    <submittedName>
        <fullName evidence="3">Oxidoreductase</fullName>
    </submittedName>
</protein>
<dbReference type="InterPro" id="IPR002347">
    <property type="entry name" value="SDR_fam"/>
</dbReference>
<evidence type="ECO:0000256" key="2">
    <source>
        <dbReference type="ARBA" id="ARBA00023002"/>
    </source>
</evidence>
<dbReference type="PROSITE" id="PS00061">
    <property type="entry name" value="ADH_SHORT"/>
    <property type="match status" value="1"/>
</dbReference>
<dbReference type="eggNOG" id="COG1028">
    <property type="taxonomic scope" value="Bacteria"/>
</dbReference>
<accession>A0A060M524</accession>
<sequence length="250" mass="27134">MKHFAVITGAASGIGRATADIFIHHHVPVALIDTNEEQLNELKQANPHRTILVYKGDVSNHKEMERIFSSIRTYTSSISTLFANAGINGKVTSIEAFHPDEWDQTIQTNLRGTFLTVKHAIPFMKNHGGSIILTSSVNGTRTFSNIGMSAYSASKAGIAAFGKMAALELSSYHIRVNTLCPGAINTSIDERTYRDDAALENLTFKKETSPFPVPAADPSEVANTVYFLSSPEAKHISGTEIVIDAAQTLL</sequence>
<evidence type="ECO:0000313" key="4">
    <source>
        <dbReference type="Proteomes" id="UP000027142"/>
    </source>
</evidence>
<dbReference type="InterPro" id="IPR020904">
    <property type="entry name" value="Sc_DH/Rdtase_CS"/>
</dbReference>
<evidence type="ECO:0000313" key="3">
    <source>
        <dbReference type="EMBL" id="AIC95648.1"/>
    </source>
</evidence>
<reference evidence="3 4" key="1">
    <citation type="journal article" date="2014" name="Gene">
        <title>A comparative genomic analysis of the alkalitolerant soil bacterium Bacillus lehensis G1.</title>
        <authorList>
            <person name="Noor Y.M."/>
            <person name="Samsulrizal N.H."/>
            <person name="Jema'on N.A."/>
            <person name="Low K.O."/>
            <person name="Ramli A.N."/>
            <person name="Alias N.I."/>
            <person name="Damis S.I."/>
            <person name="Fuzi S.F."/>
            <person name="Isa M.N."/>
            <person name="Murad A.M."/>
            <person name="Raih M.F."/>
            <person name="Bakar F.D."/>
            <person name="Najimudin N."/>
            <person name="Mahadi N.M."/>
            <person name="Illias R.M."/>
        </authorList>
    </citation>
    <scope>NUCLEOTIDE SEQUENCE [LARGE SCALE GENOMIC DNA]</scope>
    <source>
        <strain evidence="3 4">G1</strain>
    </source>
</reference>
<dbReference type="GO" id="GO:0016491">
    <property type="term" value="F:oxidoreductase activity"/>
    <property type="evidence" value="ECO:0007669"/>
    <property type="project" value="UniProtKB-KW"/>
</dbReference>
<dbReference type="PRINTS" id="PR00080">
    <property type="entry name" value="SDRFAMILY"/>
</dbReference>
<dbReference type="KEGG" id="ble:BleG1_3084"/>
<keyword evidence="2" id="KW-0560">Oxidoreductase</keyword>
<dbReference type="PATRIC" id="fig|1246626.3.peg.3077"/>
<evidence type="ECO:0000256" key="1">
    <source>
        <dbReference type="ARBA" id="ARBA00006484"/>
    </source>
</evidence>
<dbReference type="CDD" id="cd05233">
    <property type="entry name" value="SDR_c"/>
    <property type="match status" value="1"/>
</dbReference>
<dbReference type="PANTHER" id="PTHR24321">
    <property type="entry name" value="DEHYDROGENASES, SHORT CHAIN"/>
    <property type="match status" value="1"/>
</dbReference>
<dbReference type="SUPFAM" id="SSF51735">
    <property type="entry name" value="NAD(P)-binding Rossmann-fold domains"/>
    <property type="match status" value="1"/>
</dbReference>
<dbReference type="EMBL" id="CP003923">
    <property type="protein sequence ID" value="AIC95648.1"/>
    <property type="molecule type" value="Genomic_DNA"/>
</dbReference>
<organism evidence="3 4">
    <name type="scientific">Shouchella lehensis G1</name>
    <dbReference type="NCBI Taxonomy" id="1246626"/>
    <lineage>
        <taxon>Bacteria</taxon>
        <taxon>Bacillati</taxon>
        <taxon>Bacillota</taxon>
        <taxon>Bacilli</taxon>
        <taxon>Bacillales</taxon>
        <taxon>Bacillaceae</taxon>
        <taxon>Shouchella</taxon>
    </lineage>
</organism>
<proteinExistence type="inferred from homology"/>
<dbReference type="PANTHER" id="PTHR24321:SF8">
    <property type="entry name" value="ESTRADIOL 17-BETA-DEHYDROGENASE 8-RELATED"/>
    <property type="match status" value="1"/>
</dbReference>
<dbReference type="STRING" id="1246626.BleG1_3084"/>